<protein>
    <submittedName>
        <fullName evidence="1">Uncharacterized protein</fullName>
    </submittedName>
</protein>
<reference evidence="1" key="1">
    <citation type="journal article" date="2015" name="Nature">
        <title>Complex archaea that bridge the gap between prokaryotes and eukaryotes.</title>
        <authorList>
            <person name="Spang A."/>
            <person name="Saw J.H."/>
            <person name="Jorgensen S.L."/>
            <person name="Zaremba-Niedzwiedzka K."/>
            <person name="Martijn J."/>
            <person name="Lind A.E."/>
            <person name="van Eijk R."/>
            <person name="Schleper C."/>
            <person name="Guy L."/>
            <person name="Ettema T.J."/>
        </authorList>
    </citation>
    <scope>NUCLEOTIDE SEQUENCE</scope>
</reference>
<accession>A0A0F9NUA2</accession>
<name>A0A0F9NUA2_9ZZZZ</name>
<gene>
    <name evidence="1" type="ORF">LCGC14_0983260</name>
</gene>
<sequence>MSDVVSKGEEAGLPWLILKTEWETLCGYVGLPKEHPLAGTQETSESPMQPARTFDTIYNWWMEGHSIVCHGGLTFSGWGDGELRPEGFYWLGFDCNHAGDLAPGLPGGPLRDDVYRDEEYVEGECRKLARQIAAVTGGDDGE</sequence>
<proteinExistence type="predicted"/>
<dbReference type="AlphaFoldDB" id="A0A0F9NUA2"/>
<dbReference type="EMBL" id="LAZR01003687">
    <property type="protein sequence ID" value="KKN15687.1"/>
    <property type="molecule type" value="Genomic_DNA"/>
</dbReference>
<comment type="caution">
    <text evidence="1">The sequence shown here is derived from an EMBL/GenBank/DDBJ whole genome shotgun (WGS) entry which is preliminary data.</text>
</comment>
<organism evidence="1">
    <name type="scientific">marine sediment metagenome</name>
    <dbReference type="NCBI Taxonomy" id="412755"/>
    <lineage>
        <taxon>unclassified sequences</taxon>
        <taxon>metagenomes</taxon>
        <taxon>ecological metagenomes</taxon>
    </lineage>
</organism>
<evidence type="ECO:0000313" key="1">
    <source>
        <dbReference type="EMBL" id="KKN15687.1"/>
    </source>
</evidence>